<evidence type="ECO:0000313" key="4">
    <source>
        <dbReference type="Proteomes" id="UP000002149"/>
    </source>
</evidence>
<dbReference type="GeneID" id="3254644"/>
<dbReference type="Proteomes" id="UP000002149">
    <property type="component" value="Chromosome 11"/>
</dbReference>
<name>Q5K9F0_CRYD1</name>
<feature type="region of interest" description="Disordered" evidence="1">
    <location>
        <begin position="331"/>
        <end position="366"/>
    </location>
</feature>
<dbReference type="GO" id="GO:0019941">
    <property type="term" value="P:modification-dependent protein catabolic process"/>
    <property type="evidence" value="ECO:0000318"/>
    <property type="project" value="GO_Central"/>
</dbReference>
<evidence type="ECO:0000256" key="1">
    <source>
        <dbReference type="SAM" id="MobiDB-lite"/>
    </source>
</evidence>
<dbReference type="GO" id="GO:0005634">
    <property type="term" value="C:nucleus"/>
    <property type="evidence" value="ECO:0000318"/>
    <property type="project" value="GO_Central"/>
</dbReference>
<dbReference type="VEuPathDB" id="FungiDB:CNK02170"/>
<dbReference type="InterPro" id="IPR050158">
    <property type="entry name" value="Ubiquitin_ubiquitin-like"/>
</dbReference>
<dbReference type="HOGENOM" id="CLU_780782_0_0_1"/>
<dbReference type="GO" id="GO:0031625">
    <property type="term" value="F:ubiquitin protein ligase binding"/>
    <property type="evidence" value="ECO:0000318"/>
    <property type="project" value="GO_Central"/>
</dbReference>
<feature type="compositionally biased region" description="Basic and acidic residues" evidence="1">
    <location>
        <begin position="350"/>
        <end position="366"/>
    </location>
</feature>
<dbReference type="InterPro" id="IPR019956">
    <property type="entry name" value="Ubiquitin_dom"/>
</dbReference>
<dbReference type="AlphaFoldDB" id="Q5K9F0"/>
<dbReference type="PANTHER" id="PTHR10666">
    <property type="entry name" value="UBIQUITIN"/>
    <property type="match status" value="1"/>
</dbReference>
<protein>
    <recommendedName>
        <fullName evidence="2">Ubiquitin-like domain-containing protein</fullName>
    </recommendedName>
</protein>
<dbReference type="SMART" id="SM00213">
    <property type="entry name" value="UBQ"/>
    <property type="match status" value="2"/>
</dbReference>
<proteinExistence type="predicted"/>
<dbReference type="STRING" id="214684.Q5K9F0"/>
<feature type="domain" description="Ubiquitin-like" evidence="2">
    <location>
        <begin position="12"/>
        <end position="86"/>
    </location>
</feature>
<feature type="compositionally biased region" description="Acidic residues" evidence="1">
    <location>
        <begin position="338"/>
        <end position="349"/>
    </location>
</feature>
<dbReference type="GO" id="GO:0005737">
    <property type="term" value="C:cytoplasm"/>
    <property type="evidence" value="ECO:0000318"/>
    <property type="project" value="GO_Central"/>
</dbReference>
<dbReference type="CDD" id="cd17039">
    <property type="entry name" value="Ubl_ubiquitin_like"/>
    <property type="match status" value="2"/>
</dbReference>
<organism evidence="3 4">
    <name type="scientific">Cryptococcus deneoformans (strain JEC21 / ATCC MYA-565)</name>
    <name type="common">Cryptococcus neoformans var. neoformans serotype D</name>
    <dbReference type="NCBI Taxonomy" id="214684"/>
    <lineage>
        <taxon>Eukaryota</taxon>
        <taxon>Fungi</taxon>
        <taxon>Dikarya</taxon>
        <taxon>Basidiomycota</taxon>
        <taxon>Agaricomycotina</taxon>
        <taxon>Tremellomycetes</taxon>
        <taxon>Tremellales</taxon>
        <taxon>Cryptococcaceae</taxon>
        <taxon>Cryptococcus</taxon>
        <taxon>Cryptococcus neoformans species complex</taxon>
    </lineage>
</organism>
<dbReference type="Pfam" id="PF00240">
    <property type="entry name" value="ubiquitin"/>
    <property type="match status" value="2"/>
</dbReference>
<dbReference type="InterPro" id="IPR000626">
    <property type="entry name" value="Ubiquitin-like_dom"/>
</dbReference>
<dbReference type="KEGG" id="cne:CNK02170"/>
<feature type="region of interest" description="Disordered" evidence="1">
    <location>
        <begin position="174"/>
        <end position="237"/>
    </location>
</feature>
<dbReference type="GO" id="GO:0016567">
    <property type="term" value="P:protein ubiquitination"/>
    <property type="evidence" value="ECO:0000318"/>
    <property type="project" value="GO_Central"/>
</dbReference>
<dbReference type="RefSeq" id="XP_024513753.1">
    <property type="nucleotide sequence ID" value="XM_024658073.1"/>
</dbReference>
<dbReference type="SUPFAM" id="SSF54236">
    <property type="entry name" value="Ubiquitin-like"/>
    <property type="match status" value="2"/>
</dbReference>
<feature type="domain" description="Ubiquitin-like" evidence="2">
    <location>
        <begin position="247"/>
        <end position="315"/>
    </location>
</feature>
<gene>
    <name evidence="3" type="ordered locus">CNK02170</name>
</gene>
<dbReference type="EMBL" id="AE017351">
    <property type="protein sequence ID" value="AAW46243.2"/>
    <property type="molecule type" value="Genomic_DNA"/>
</dbReference>
<dbReference type="InParanoid" id="Q5K9F0"/>
<reference evidence="3 4" key="1">
    <citation type="journal article" date="2005" name="Science">
        <title>The genome of the basidiomycetous yeast and human pathogen Cryptococcus neoformans.</title>
        <authorList>
            <person name="Loftus B.J."/>
            <person name="Fung E."/>
            <person name="Roncaglia P."/>
            <person name="Rowley D."/>
            <person name="Amedeo P."/>
            <person name="Bruno D."/>
            <person name="Vamathevan J."/>
            <person name="Miranda M."/>
            <person name="Anderson I.J."/>
            <person name="Fraser J.A."/>
            <person name="Allen J.E."/>
            <person name="Bosdet I.E."/>
            <person name="Brent M.R."/>
            <person name="Chiu R."/>
            <person name="Doering T.L."/>
            <person name="Donlin M.J."/>
            <person name="D'Souza C.A."/>
            <person name="Fox D.S."/>
            <person name="Grinberg V."/>
            <person name="Fu J."/>
            <person name="Fukushima M."/>
            <person name="Haas B.J."/>
            <person name="Huang J.C."/>
            <person name="Janbon G."/>
            <person name="Jones S.J."/>
            <person name="Koo H.L."/>
            <person name="Krzywinski M.I."/>
            <person name="Kwon-Chung J.K."/>
            <person name="Lengeler K.B."/>
            <person name="Maiti R."/>
            <person name="Marra M.A."/>
            <person name="Marra R.E."/>
            <person name="Mathewson C.A."/>
            <person name="Mitchell T.G."/>
            <person name="Pertea M."/>
            <person name="Riggs F.R."/>
            <person name="Salzberg S.L."/>
            <person name="Schein J.E."/>
            <person name="Shvartsbeyn A."/>
            <person name="Shin H."/>
            <person name="Shumway M."/>
            <person name="Specht C.A."/>
            <person name="Suh B.B."/>
            <person name="Tenney A."/>
            <person name="Utterback T.R."/>
            <person name="Wickes B.L."/>
            <person name="Wortman J.R."/>
            <person name="Wye N.H."/>
            <person name="Kronstad J.W."/>
            <person name="Lodge J.K."/>
            <person name="Heitman J."/>
            <person name="Davis R.W."/>
            <person name="Fraser C.M."/>
            <person name="Hyman R.W."/>
        </authorList>
    </citation>
    <scope>NUCLEOTIDE SEQUENCE [LARGE SCALE GENOMIC DNA]</scope>
    <source>
        <strain evidence="4">JEC21 / ATCC MYA-565</strain>
    </source>
</reference>
<dbReference type="Gene3D" id="3.10.20.90">
    <property type="entry name" value="Phosphatidylinositol 3-kinase Catalytic Subunit, Chain A, domain 1"/>
    <property type="match status" value="2"/>
</dbReference>
<accession>Q5K9F0</accession>
<keyword evidence="4" id="KW-1185">Reference proteome</keyword>
<sequence length="366" mass="41742">MPLYACTTIGTMRISIVLLGGSQTELSVHPWNSVRDVKAKYELQAEIQGKHSLQPDFQRMFYQGRQLEDPWLLSECNIQHGSTLHVCPELHRELHFKVELRLGEKLADSTVNVIACFDERTFKAVRPRMNRETDPNKSCSFTNIVKRKGIDMPWEQEFGHQPTTIPSRLIVPVPASASSSQSSAAARLPRAPSPPDILAPRVSRNKPIAPSRSVHAVATASRPRQSNRKQPTDKEKSALVVAKSTTITLRVQNLQHQTSYYDVMADDPVEHLRAKITWKEGVPLEGLQLCYGRNLLNDGRLLKDYKLRKNSIVRMNREVGEPGLRRTRGLVINVSDGHDDDEEEEEEEEKEQKEEERRRKRARFDT</sequence>
<evidence type="ECO:0000313" key="3">
    <source>
        <dbReference type="EMBL" id="AAW46243.2"/>
    </source>
</evidence>
<evidence type="ECO:0000259" key="2">
    <source>
        <dbReference type="PROSITE" id="PS50053"/>
    </source>
</evidence>
<dbReference type="InterPro" id="IPR029071">
    <property type="entry name" value="Ubiquitin-like_domsf"/>
</dbReference>
<dbReference type="PROSITE" id="PS50053">
    <property type="entry name" value="UBIQUITIN_2"/>
    <property type="match status" value="2"/>
</dbReference>
<dbReference type="PaxDb" id="214684-Q5K9F0"/>
<feature type="compositionally biased region" description="Low complexity" evidence="1">
    <location>
        <begin position="174"/>
        <end position="190"/>
    </location>
</feature>
<dbReference type="FunFam" id="3.10.20.90:FF:000685">
    <property type="entry name" value="Uncharacterized protein"/>
    <property type="match status" value="1"/>
</dbReference>
<dbReference type="PRINTS" id="PR00348">
    <property type="entry name" value="UBIQUITIN"/>
</dbReference>
<dbReference type="GO" id="GO:0031386">
    <property type="term" value="F:protein tag activity"/>
    <property type="evidence" value="ECO:0000318"/>
    <property type="project" value="GO_Central"/>
</dbReference>